<dbReference type="EMBL" id="LUGH01002676">
    <property type="protein sequence ID" value="OBZ67532.1"/>
    <property type="molecule type" value="Genomic_DNA"/>
</dbReference>
<dbReference type="AlphaFoldDB" id="A0A1C7LS48"/>
<dbReference type="InParanoid" id="A0A1C7LS48"/>
<proteinExistence type="predicted"/>
<accession>A0A1C7LS48</accession>
<evidence type="ECO:0000313" key="2">
    <source>
        <dbReference type="EMBL" id="OBZ67532.1"/>
    </source>
</evidence>
<protein>
    <submittedName>
        <fullName evidence="2">Uncharacterized protein</fullName>
    </submittedName>
</protein>
<feature type="compositionally biased region" description="Polar residues" evidence="1">
    <location>
        <begin position="74"/>
        <end position="84"/>
    </location>
</feature>
<comment type="caution">
    <text evidence="2">The sequence shown here is derived from an EMBL/GenBank/DDBJ whole genome shotgun (WGS) entry which is preliminary data.</text>
</comment>
<reference evidence="2 3" key="1">
    <citation type="submission" date="2016-03" db="EMBL/GenBank/DDBJ databases">
        <title>Choanephora cucurbitarum.</title>
        <authorList>
            <person name="Min B."/>
            <person name="Park H."/>
            <person name="Park J.-H."/>
            <person name="Shin H.-D."/>
            <person name="Choi I.-G."/>
        </authorList>
    </citation>
    <scope>NUCLEOTIDE SEQUENCE [LARGE SCALE GENOMIC DNA]</scope>
    <source>
        <strain evidence="2 3">KUS-F28377</strain>
    </source>
</reference>
<organism evidence="2 3">
    <name type="scientific">Choanephora cucurbitarum</name>
    <dbReference type="NCBI Taxonomy" id="101091"/>
    <lineage>
        <taxon>Eukaryota</taxon>
        <taxon>Fungi</taxon>
        <taxon>Fungi incertae sedis</taxon>
        <taxon>Mucoromycota</taxon>
        <taxon>Mucoromycotina</taxon>
        <taxon>Mucoromycetes</taxon>
        <taxon>Mucorales</taxon>
        <taxon>Mucorineae</taxon>
        <taxon>Choanephoraceae</taxon>
        <taxon>Choanephoroideae</taxon>
        <taxon>Choanephora</taxon>
    </lineage>
</organism>
<feature type="compositionally biased region" description="Low complexity" evidence="1">
    <location>
        <begin position="56"/>
        <end position="73"/>
    </location>
</feature>
<feature type="non-terminal residue" evidence="2">
    <location>
        <position position="1"/>
    </location>
</feature>
<feature type="compositionally biased region" description="Polar residues" evidence="1">
    <location>
        <begin position="31"/>
        <end position="41"/>
    </location>
</feature>
<dbReference type="Proteomes" id="UP000093000">
    <property type="component" value="Unassembled WGS sequence"/>
</dbReference>
<evidence type="ECO:0000256" key="1">
    <source>
        <dbReference type="SAM" id="MobiDB-lite"/>
    </source>
</evidence>
<feature type="region of interest" description="Disordered" evidence="1">
    <location>
        <begin position="1"/>
        <end position="84"/>
    </location>
</feature>
<gene>
    <name evidence="2" type="ORF">A0J61_11907</name>
</gene>
<feature type="compositionally biased region" description="Pro residues" evidence="1">
    <location>
        <begin position="46"/>
        <end position="55"/>
    </location>
</feature>
<keyword evidence="3" id="KW-1185">Reference proteome</keyword>
<name>A0A1C7LS48_9FUNG</name>
<evidence type="ECO:0000313" key="3">
    <source>
        <dbReference type="Proteomes" id="UP000093000"/>
    </source>
</evidence>
<sequence length="188" mass="20059">AGHISRVCPRKNTGAGKKRKTPTTVVPAPNLASTEPSSISASFLPEPNPPLPVVPEPESSIVVQSPPSVVSKSNAPNQLAPSRQSQRFFERQSSPEIQHHIFSQLSLPSTQAICNHCELSGHSRTNSKNCLKNPKYLAEFTSSSKSSPIEPSISDINMADSLPVSQLPDHAAFESGTDSLLGDQPSSQ</sequence>